<keyword evidence="7" id="KW-1185">Reference proteome</keyword>
<feature type="domain" description="HTH araC/xylS-type" evidence="5">
    <location>
        <begin position="264"/>
        <end position="372"/>
    </location>
</feature>
<dbReference type="PROSITE" id="PS00041">
    <property type="entry name" value="HTH_ARAC_FAMILY_1"/>
    <property type="match status" value="1"/>
</dbReference>
<name>A0ABT8TG32_9GAMM</name>
<sequence length="377" mass="42820">MEDRIFNLHDLFLIITIFEVLLLAAYRSVLTGANKSANGWLALFLLVVAIDMLTNLIMWNPAFPVSGWPRERLLALTFTFSHFARGPLFYLYVSSLLRGSSPRGWWHWCHALPAVVAVVLAWWVGVSSADLQSRFDETAPDRLASNIWYLSSLVSVGYALWSVVALNQHMRRAKQRLSSLPSSEMTWLAVLSICFLVSWAWSFLVIFVADTVGGPVADRVGTSHNFIRFLLMNGLIFYNLAYTWSLGDDDNAEEDAPDLPLVSEDVLQAIRTGIDVHKLHLQPSINIDQFSERVGVPPRLVSQAINRELGTRFFEFINHHRVEHAKQLLADPKSARMTILDILLASGFNNKSSFHRFFNRMVGQSPTEYRRENMHSD</sequence>
<keyword evidence="3" id="KW-0804">Transcription</keyword>
<evidence type="ECO:0000313" key="6">
    <source>
        <dbReference type="EMBL" id="MDO3381282.1"/>
    </source>
</evidence>
<dbReference type="PANTHER" id="PTHR43280">
    <property type="entry name" value="ARAC-FAMILY TRANSCRIPTIONAL REGULATOR"/>
    <property type="match status" value="1"/>
</dbReference>
<comment type="caution">
    <text evidence="6">The sequence shown here is derived from an EMBL/GenBank/DDBJ whole genome shotgun (WGS) entry which is preliminary data.</text>
</comment>
<dbReference type="Pfam" id="PF12833">
    <property type="entry name" value="HTH_18"/>
    <property type="match status" value="1"/>
</dbReference>
<feature type="transmembrane region" description="Helical" evidence="4">
    <location>
        <begin position="6"/>
        <end position="26"/>
    </location>
</feature>
<dbReference type="InterPro" id="IPR018062">
    <property type="entry name" value="HTH_AraC-typ_CS"/>
</dbReference>
<feature type="transmembrane region" description="Helical" evidence="4">
    <location>
        <begin position="226"/>
        <end position="244"/>
    </location>
</feature>
<feature type="transmembrane region" description="Helical" evidence="4">
    <location>
        <begin position="105"/>
        <end position="126"/>
    </location>
</feature>
<dbReference type="PANTHER" id="PTHR43280:SF29">
    <property type="entry name" value="ARAC-FAMILY TRANSCRIPTIONAL REGULATOR"/>
    <property type="match status" value="1"/>
</dbReference>
<gene>
    <name evidence="6" type="ORF">QWI16_03795</name>
</gene>
<feature type="transmembrane region" description="Helical" evidence="4">
    <location>
        <begin position="73"/>
        <end position="93"/>
    </location>
</feature>
<keyword evidence="2" id="KW-0238">DNA-binding</keyword>
<feature type="transmembrane region" description="Helical" evidence="4">
    <location>
        <begin position="187"/>
        <end position="206"/>
    </location>
</feature>
<keyword evidence="4" id="KW-0472">Membrane</keyword>
<evidence type="ECO:0000256" key="1">
    <source>
        <dbReference type="ARBA" id="ARBA00023015"/>
    </source>
</evidence>
<organism evidence="6 7">
    <name type="scientific">Gilvimarinus algae</name>
    <dbReference type="NCBI Taxonomy" id="3058037"/>
    <lineage>
        <taxon>Bacteria</taxon>
        <taxon>Pseudomonadati</taxon>
        <taxon>Pseudomonadota</taxon>
        <taxon>Gammaproteobacteria</taxon>
        <taxon>Cellvibrionales</taxon>
        <taxon>Cellvibrionaceae</taxon>
        <taxon>Gilvimarinus</taxon>
    </lineage>
</organism>
<keyword evidence="4" id="KW-0812">Transmembrane</keyword>
<evidence type="ECO:0000313" key="7">
    <source>
        <dbReference type="Proteomes" id="UP001168380"/>
    </source>
</evidence>
<proteinExistence type="predicted"/>
<dbReference type="RefSeq" id="WP_302711413.1">
    <property type="nucleotide sequence ID" value="NZ_JAULRT010000035.1"/>
</dbReference>
<evidence type="ECO:0000256" key="3">
    <source>
        <dbReference type="ARBA" id="ARBA00023163"/>
    </source>
</evidence>
<dbReference type="SUPFAM" id="SSF46689">
    <property type="entry name" value="Homeodomain-like"/>
    <property type="match status" value="1"/>
</dbReference>
<evidence type="ECO:0000256" key="2">
    <source>
        <dbReference type="ARBA" id="ARBA00023125"/>
    </source>
</evidence>
<evidence type="ECO:0000256" key="4">
    <source>
        <dbReference type="SAM" id="Phobius"/>
    </source>
</evidence>
<reference evidence="6" key="1">
    <citation type="submission" date="2023-07" db="EMBL/GenBank/DDBJ databases">
        <title>Gilvimarinus algae sp. nov., isolated from the surface of Kelp.</title>
        <authorList>
            <person name="Sun Y.Y."/>
            <person name="Gong Y."/>
            <person name="Du Z.J."/>
        </authorList>
    </citation>
    <scope>NUCLEOTIDE SEQUENCE</scope>
    <source>
        <strain evidence="6">SDUM040014</strain>
    </source>
</reference>
<dbReference type="Gene3D" id="1.10.10.60">
    <property type="entry name" value="Homeodomain-like"/>
    <property type="match status" value="1"/>
</dbReference>
<protein>
    <submittedName>
        <fullName evidence="6">Helix-turn-helix domain-containing protein</fullName>
    </submittedName>
</protein>
<dbReference type="InterPro" id="IPR018060">
    <property type="entry name" value="HTH_AraC"/>
</dbReference>
<dbReference type="Proteomes" id="UP001168380">
    <property type="component" value="Unassembled WGS sequence"/>
</dbReference>
<keyword evidence="4" id="KW-1133">Transmembrane helix</keyword>
<feature type="transmembrane region" description="Helical" evidence="4">
    <location>
        <begin position="146"/>
        <end position="166"/>
    </location>
</feature>
<dbReference type="PROSITE" id="PS01124">
    <property type="entry name" value="HTH_ARAC_FAMILY_2"/>
    <property type="match status" value="1"/>
</dbReference>
<keyword evidence="1" id="KW-0805">Transcription regulation</keyword>
<dbReference type="EMBL" id="JAULRT010000035">
    <property type="protein sequence ID" value="MDO3381282.1"/>
    <property type="molecule type" value="Genomic_DNA"/>
</dbReference>
<evidence type="ECO:0000259" key="5">
    <source>
        <dbReference type="PROSITE" id="PS01124"/>
    </source>
</evidence>
<accession>A0ABT8TG32</accession>
<dbReference type="SMART" id="SM00342">
    <property type="entry name" value="HTH_ARAC"/>
    <property type="match status" value="1"/>
</dbReference>
<dbReference type="InterPro" id="IPR009057">
    <property type="entry name" value="Homeodomain-like_sf"/>
</dbReference>
<feature type="transmembrane region" description="Helical" evidence="4">
    <location>
        <begin position="38"/>
        <end position="61"/>
    </location>
</feature>